<name>A0ABS3DWX0_9BACI</name>
<dbReference type="RefSeq" id="WP_169516211.1">
    <property type="nucleotide sequence ID" value="NZ_JAEKJY010000003.1"/>
</dbReference>
<evidence type="ECO:0008006" key="4">
    <source>
        <dbReference type="Google" id="ProtNLM"/>
    </source>
</evidence>
<evidence type="ECO:0000313" key="3">
    <source>
        <dbReference type="Proteomes" id="UP000663970"/>
    </source>
</evidence>
<gene>
    <name evidence="2" type="ORF">JF544_11155</name>
</gene>
<organism evidence="2 3">
    <name type="scientific">Halobacillus kuroshimensis</name>
    <dbReference type="NCBI Taxonomy" id="302481"/>
    <lineage>
        <taxon>Bacteria</taxon>
        <taxon>Bacillati</taxon>
        <taxon>Bacillota</taxon>
        <taxon>Bacilli</taxon>
        <taxon>Bacillales</taxon>
        <taxon>Bacillaceae</taxon>
        <taxon>Halobacillus</taxon>
    </lineage>
</organism>
<reference evidence="2 3" key="1">
    <citation type="submission" date="2020-12" db="EMBL/GenBank/DDBJ databases">
        <title>Oil enriched cultivation method for isolating marine PHA-producing bacteria.</title>
        <authorList>
            <person name="Zheng W."/>
            <person name="Yu S."/>
            <person name="Huang Y."/>
        </authorList>
    </citation>
    <scope>NUCLEOTIDE SEQUENCE [LARGE SCALE GENOMIC DNA]</scope>
    <source>
        <strain evidence="2 3">SY-2-6</strain>
    </source>
</reference>
<feature type="region of interest" description="Disordered" evidence="1">
    <location>
        <begin position="1"/>
        <end position="57"/>
    </location>
</feature>
<protein>
    <recommendedName>
        <fullName evidence="4">YfhD family protein</fullName>
    </recommendedName>
</protein>
<evidence type="ECO:0000256" key="1">
    <source>
        <dbReference type="SAM" id="MobiDB-lite"/>
    </source>
</evidence>
<proteinExistence type="predicted"/>
<comment type="caution">
    <text evidence="2">The sequence shown here is derived from an EMBL/GenBank/DDBJ whole genome shotgun (WGS) entry which is preliminary data.</text>
</comment>
<dbReference type="Proteomes" id="UP000663970">
    <property type="component" value="Unassembled WGS sequence"/>
</dbReference>
<accession>A0ABS3DWX0</accession>
<feature type="compositionally biased region" description="Basic and acidic residues" evidence="1">
    <location>
        <begin position="8"/>
        <end position="24"/>
    </location>
</feature>
<keyword evidence="3" id="KW-1185">Reference proteome</keyword>
<sequence length="57" mass="6421">MAKKTKKNQAEQKNKKGFEPKQADVEFSEEFGSAAANEAHQKEAKKARKSKKAKQDN</sequence>
<dbReference type="EMBL" id="JAEKJY010000003">
    <property type="protein sequence ID" value="MBN8235810.1"/>
    <property type="molecule type" value="Genomic_DNA"/>
</dbReference>
<evidence type="ECO:0000313" key="2">
    <source>
        <dbReference type="EMBL" id="MBN8235810.1"/>
    </source>
</evidence>
<feature type="compositionally biased region" description="Basic residues" evidence="1">
    <location>
        <begin position="45"/>
        <end position="57"/>
    </location>
</feature>